<keyword evidence="4" id="KW-0689">Ribosomal protein</keyword>
<evidence type="ECO:0000313" key="5">
    <source>
        <dbReference type="Proteomes" id="UP000372890"/>
    </source>
</evidence>
<dbReference type="SUPFAM" id="SSF55282">
    <property type="entry name" value="RL5-like"/>
    <property type="match status" value="1"/>
</dbReference>
<evidence type="ECO:0000256" key="3">
    <source>
        <dbReference type="ARBA" id="ARBA00035461"/>
    </source>
</evidence>
<keyword evidence="1" id="KW-0820">tRNA-binding</keyword>
<keyword evidence="2" id="KW-0699">rRNA-binding</keyword>
<organism evidence="4 5">
    <name type="scientific">Escherichia coli</name>
    <dbReference type="NCBI Taxonomy" id="562"/>
    <lineage>
        <taxon>Bacteria</taxon>
        <taxon>Pseudomonadati</taxon>
        <taxon>Pseudomonadota</taxon>
        <taxon>Gammaproteobacteria</taxon>
        <taxon>Enterobacterales</taxon>
        <taxon>Enterobacteriaceae</taxon>
        <taxon>Escherichia</taxon>
    </lineage>
</organism>
<dbReference type="InterPro" id="IPR022803">
    <property type="entry name" value="Ribosomal_uL5_dom_sf"/>
</dbReference>
<dbReference type="GO" id="GO:0005840">
    <property type="term" value="C:ribosome"/>
    <property type="evidence" value="ECO:0007669"/>
    <property type="project" value="UniProtKB-KW"/>
</dbReference>
<protein>
    <recommendedName>
        <fullName evidence="3">50S ribosomal protein L5</fullName>
    </recommendedName>
</protein>
<dbReference type="GO" id="GO:0019843">
    <property type="term" value="F:rRNA binding"/>
    <property type="evidence" value="ECO:0007669"/>
    <property type="project" value="UniProtKB-KW"/>
</dbReference>
<evidence type="ECO:0000256" key="2">
    <source>
        <dbReference type="ARBA" id="ARBA00022730"/>
    </source>
</evidence>
<sequence>MAKLHDYYKDEVVKKLMTEFNYNSVMQVLGSRRSP</sequence>
<dbReference type="EMBL" id="CAADIS010000005">
    <property type="protein sequence ID" value="VFS31766.1"/>
    <property type="molecule type" value="Genomic_DNA"/>
</dbReference>
<accession>A0A484Y7V4</accession>
<dbReference type="GO" id="GO:0000049">
    <property type="term" value="F:tRNA binding"/>
    <property type="evidence" value="ECO:0007669"/>
    <property type="project" value="UniProtKB-KW"/>
</dbReference>
<evidence type="ECO:0000256" key="1">
    <source>
        <dbReference type="ARBA" id="ARBA00022555"/>
    </source>
</evidence>
<keyword evidence="4" id="KW-0687">Ribonucleoprotein</keyword>
<keyword evidence="1" id="KW-0694">RNA-binding</keyword>
<name>A0A484Y7V4_ECOLX</name>
<dbReference type="AlphaFoldDB" id="A0A484Y7V4"/>
<reference evidence="4 5" key="1">
    <citation type="submission" date="2019-03" db="EMBL/GenBank/DDBJ databases">
        <authorList>
            <consortium name="Pathogen Informatics"/>
        </authorList>
    </citation>
    <scope>NUCLEOTIDE SEQUENCE [LARGE SCALE GENOMIC DNA]</scope>
    <source>
        <strain evidence="4 5">NCTC9001</strain>
    </source>
</reference>
<dbReference type="Proteomes" id="UP000372890">
    <property type="component" value="Unassembled WGS sequence"/>
</dbReference>
<evidence type="ECO:0000313" key="4">
    <source>
        <dbReference type="EMBL" id="VFS31766.1"/>
    </source>
</evidence>
<proteinExistence type="predicted"/>
<gene>
    <name evidence="4" type="primary">rplE_1</name>
    <name evidence="4" type="ORF">NCTC9001_04247</name>
</gene>